<dbReference type="EMBL" id="SZYD01000016">
    <property type="protein sequence ID" value="KAD3337905.1"/>
    <property type="molecule type" value="Genomic_DNA"/>
</dbReference>
<protein>
    <recommendedName>
        <fullName evidence="4">NB-ARC domain-containing protein</fullName>
    </recommendedName>
</protein>
<sequence>MSIKYTRESLSMSIARQLFIIHANEEWEAEDDTNEQESHHAEVPDTNKLIQIIHEKIKDKNIVVILDDVGDGKNITSNEKTFWSVWEEMLKKADQNLKIKTVLITRLKREDTDFSEKNSFEVKPLNREASISLLKEKLDPRLQEKIHNIGNEFIKKLNSDLPAGTVIMIAKVLNYFCLDESGRLYLERELEEASENYRISKLLCKKHDVLPLGILKDLRWSGYHFYRDSGSLHYSELIGYWILEGYLGDGSMTKLYKKGHGVLMELIDCGVIKVQEGGYVFLDNSLIDVDDLYQDVDQNPSLGLATAIASENEGIGRLTYNDGMLKTIGTRKTKKDLSSSSSSSSSSKYGQDLLTLLLDRKYAIEREITELFASEHEKLQVFGLFNPTIKSLPKELEKMKGLRVLVLRGCEFLKEVKPTLESLEFLEISGARNLKKLYSSFFKDMSKLKSLHISGLPIKTLPQAIYNLPHIQWLIIKDCPFLKSLDSLSKLQKLIVVDLSGNKSLDNLDKNFLKFENLQSLNLSKTLVSTTPLLKDRRKLKHLLCKDCSCLVRLRGLSSLTSLQTIDLSGSENFEEFHDSSLESLQSLITLDLSETGIDHLPSNISKPSFLRLKKCLKLNRLSRIESFEKLEVLDLSGSKNLNDIDKNFFNGMKCVRVLNLSETNISHLPSLSDLSDLRELFLSHCHSLINLPSLESAEKLEILDASYCLALHDIESKSLKMMISLQKIDFSETKIESLPPLPGTCNLRQLLLKNCNDLKNLELKEPFPKLEELNLSGIKSLNPNGAEFVMDTISLRILDLSYTSIKQLPSLSKLTNLTHLSLAGCRFSSEPKLNCPDIKIEVLDLSQSSIESLPKFNYTNIQKLKLKGCSMKEELDDKVISTFTHLEYVEYPNNNVKCTPEDMNQDEWNICELSDNEKSPIFLSAIPPKVSSYHACAVPVKVETETWDRYLQRHELVFKDVYLQTRRFSQYKKNKSLQLRGFSQFPKGITNIIEDINLVFLIDCKLNGFSSGFDSSKMKSLKGCWIERCNEMTSIFAEGDNLWFDFPLIDLGICNNDHLERIYDRKEPFQSFDNLTSLYIDRCPELTTVFSSSWLPKKLQDFEIKFCDKISEFGGELPESLQTLKIWECPKIKQLGGELPKSLQTLTIWECPEIKQLGGELPKSLQILTIWECPEIKQLEDKFEIPKGLKTLWISGATKLKNFVTKNDESISLETLKVENCPLLEYLVYNSSQMIQIQIIEIMSCEKMQNLCKDNNGKQDIWSSLKKLRFVDLPKLEKTGYLLPSPLPEDLLSTLECPNLQPID</sequence>
<dbReference type="SUPFAM" id="SSF52058">
    <property type="entry name" value="L domain-like"/>
    <property type="match status" value="3"/>
</dbReference>
<dbReference type="InterPro" id="IPR001611">
    <property type="entry name" value="Leu-rich_rpt"/>
</dbReference>
<dbReference type="Pfam" id="PF13855">
    <property type="entry name" value="LRR_8"/>
    <property type="match status" value="1"/>
</dbReference>
<evidence type="ECO:0000313" key="2">
    <source>
        <dbReference type="EMBL" id="KAD3337905.1"/>
    </source>
</evidence>
<dbReference type="Gene3D" id="3.80.10.10">
    <property type="entry name" value="Ribonuclease Inhibitor"/>
    <property type="match status" value="4"/>
</dbReference>
<dbReference type="PRINTS" id="PR00364">
    <property type="entry name" value="DISEASERSIST"/>
</dbReference>
<dbReference type="OrthoDB" id="122245at2759"/>
<dbReference type="PANTHER" id="PTHR36766:SF63">
    <property type="entry name" value="NB-ARC DOMAIN-CONTAINING PROTEIN"/>
    <property type="match status" value="1"/>
</dbReference>
<dbReference type="Proteomes" id="UP000326396">
    <property type="component" value="Linkage Group LG6"/>
</dbReference>
<dbReference type="InterPro" id="IPR027417">
    <property type="entry name" value="P-loop_NTPase"/>
</dbReference>
<name>A0A5N6MB91_9ASTR</name>
<evidence type="ECO:0008006" key="4">
    <source>
        <dbReference type="Google" id="ProtNLM"/>
    </source>
</evidence>
<accession>A0A5N6MB91</accession>
<evidence type="ECO:0000256" key="1">
    <source>
        <dbReference type="ARBA" id="ARBA00022821"/>
    </source>
</evidence>
<dbReference type="PANTHER" id="PTHR36766">
    <property type="entry name" value="PLANT BROAD-SPECTRUM MILDEW RESISTANCE PROTEIN RPW8"/>
    <property type="match status" value="1"/>
</dbReference>
<reference evidence="2 3" key="1">
    <citation type="submission" date="2019-05" db="EMBL/GenBank/DDBJ databases">
        <title>Mikania micrantha, genome provides insights into the molecular mechanism of rapid growth.</title>
        <authorList>
            <person name="Liu B."/>
        </authorList>
    </citation>
    <scope>NUCLEOTIDE SEQUENCE [LARGE SCALE GENOMIC DNA]</scope>
    <source>
        <strain evidence="2">NLD-2019</strain>
        <tissue evidence="2">Leaf</tissue>
    </source>
</reference>
<proteinExistence type="predicted"/>
<keyword evidence="3" id="KW-1185">Reference proteome</keyword>
<organism evidence="2 3">
    <name type="scientific">Mikania micrantha</name>
    <name type="common">bitter vine</name>
    <dbReference type="NCBI Taxonomy" id="192012"/>
    <lineage>
        <taxon>Eukaryota</taxon>
        <taxon>Viridiplantae</taxon>
        <taxon>Streptophyta</taxon>
        <taxon>Embryophyta</taxon>
        <taxon>Tracheophyta</taxon>
        <taxon>Spermatophyta</taxon>
        <taxon>Magnoliopsida</taxon>
        <taxon>eudicotyledons</taxon>
        <taxon>Gunneridae</taxon>
        <taxon>Pentapetalae</taxon>
        <taxon>asterids</taxon>
        <taxon>campanulids</taxon>
        <taxon>Asterales</taxon>
        <taxon>Asteraceae</taxon>
        <taxon>Asteroideae</taxon>
        <taxon>Heliantheae alliance</taxon>
        <taxon>Eupatorieae</taxon>
        <taxon>Mikania</taxon>
    </lineage>
</organism>
<dbReference type="InterPro" id="IPR032675">
    <property type="entry name" value="LRR_dom_sf"/>
</dbReference>
<dbReference type="PROSITE" id="PS51450">
    <property type="entry name" value="LRR"/>
    <property type="match status" value="2"/>
</dbReference>
<comment type="caution">
    <text evidence="2">The sequence shown here is derived from an EMBL/GenBank/DDBJ whole genome shotgun (WGS) entry which is preliminary data.</text>
</comment>
<dbReference type="SUPFAM" id="SSF52540">
    <property type="entry name" value="P-loop containing nucleoside triphosphate hydrolases"/>
    <property type="match status" value="1"/>
</dbReference>
<gene>
    <name evidence="2" type="ORF">E3N88_33426</name>
</gene>
<evidence type="ECO:0000313" key="3">
    <source>
        <dbReference type="Proteomes" id="UP000326396"/>
    </source>
</evidence>
<dbReference type="GO" id="GO:0006952">
    <property type="term" value="P:defense response"/>
    <property type="evidence" value="ECO:0007669"/>
    <property type="project" value="UniProtKB-KW"/>
</dbReference>
<keyword evidence="1" id="KW-0611">Plant defense</keyword>